<evidence type="ECO:0000259" key="9">
    <source>
        <dbReference type="Pfam" id="PF00764"/>
    </source>
</evidence>
<dbReference type="PROSITE" id="PS00565">
    <property type="entry name" value="ARGININOSUCCIN_SYN_2"/>
    <property type="match status" value="1"/>
</dbReference>
<dbReference type="EMBL" id="BAAAON010000010">
    <property type="protein sequence ID" value="GAA2178196.1"/>
    <property type="molecule type" value="Genomic_DNA"/>
</dbReference>
<organism evidence="11 12">
    <name type="scientific">Arthrobacter parietis</name>
    <dbReference type="NCBI Taxonomy" id="271434"/>
    <lineage>
        <taxon>Bacteria</taxon>
        <taxon>Bacillati</taxon>
        <taxon>Actinomycetota</taxon>
        <taxon>Actinomycetes</taxon>
        <taxon>Micrococcales</taxon>
        <taxon>Micrococcaceae</taxon>
        <taxon>Arthrobacter</taxon>
    </lineage>
</organism>
<comment type="subunit">
    <text evidence="8">Homotetramer.</text>
</comment>
<dbReference type="SUPFAM" id="SSF52402">
    <property type="entry name" value="Adenine nucleotide alpha hydrolases-like"/>
    <property type="match status" value="1"/>
</dbReference>
<comment type="similarity">
    <text evidence="8">Belongs to the argininosuccinate synthase family. Type 1 subfamily.</text>
</comment>
<dbReference type="Gene3D" id="3.40.50.620">
    <property type="entry name" value="HUPs"/>
    <property type="match status" value="1"/>
</dbReference>
<comment type="subcellular location">
    <subcellularLocation>
        <location evidence="8">Cytoplasm</location>
    </subcellularLocation>
</comment>
<comment type="caution">
    <text evidence="11">The sequence shown here is derived from an EMBL/GenBank/DDBJ whole genome shotgun (WGS) entry which is preliminary data.</text>
</comment>
<dbReference type="Gene3D" id="3.90.1260.10">
    <property type="entry name" value="Argininosuccinate synthetase, chain A, domain 2"/>
    <property type="match status" value="1"/>
</dbReference>
<dbReference type="InterPro" id="IPR048267">
    <property type="entry name" value="Arginosuc_syn_N"/>
</dbReference>
<keyword evidence="4 8" id="KW-0436">Ligase</keyword>
<dbReference type="InterPro" id="IPR018223">
    <property type="entry name" value="Arginosuc_synth_CS"/>
</dbReference>
<comment type="pathway">
    <text evidence="1 8">Amino-acid biosynthesis; L-arginine biosynthesis; L-arginine from L-ornithine and carbamoyl phosphate: step 2/3.</text>
</comment>
<feature type="binding site" evidence="8">
    <location>
        <begin position="8"/>
        <end position="16"/>
    </location>
    <ligand>
        <name>ATP</name>
        <dbReference type="ChEBI" id="CHEBI:30616"/>
    </ligand>
</feature>
<feature type="binding site" evidence="8">
    <location>
        <position position="117"/>
    </location>
    <ligand>
        <name>ATP</name>
        <dbReference type="ChEBI" id="CHEBI:30616"/>
    </ligand>
</feature>
<comment type="catalytic activity">
    <reaction evidence="8">
        <text>L-citrulline + L-aspartate + ATP = 2-(N(omega)-L-arginino)succinate + AMP + diphosphate + H(+)</text>
        <dbReference type="Rhea" id="RHEA:10932"/>
        <dbReference type="ChEBI" id="CHEBI:15378"/>
        <dbReference type="ChEBI" id="CHEBI:29991"/>
        <dbReference type="ChEBI" id="CHEBI:30616"/>
        <dbReference type="ChEBI" id="CHEBI:33019"/>
        <dbReference type="ChEBI" id="CHEBI:57472"/>
        <dbReference type="ChEBI" id="CHEBI:57743"/>
        <dbReference type="ChEBI" id="CHEBI:456215"/>
        <dbReference type="EC" id="6.3.4.5"/>
    </reaction>
</comment>
<dbReference type="Proteomes" id="UP001500974">
    <property type="component" value="Unassembled WGS sequence"/>
</dbReference>
<dbReference type="EC" id="6.3.4.5" evidence="2 8"/>
<feature type="binding site" evidence="8">
    <location>
        <position position="259"/>
    </location>
    <ligand>
        <name>L-citrulline</name>
        <dbReference type="ChEBI" id="CHEBI:57743"/>
    </ligand>
</feature>
<evidence type="ECO:0000256" key="1">
    <source>
        <dbReference type="ARBA" id="ARBA00004967"/>
    </source>
</evidence>
<comment type="caution">
    <text evidence="8">Lacks conserved residue(s) required for the propagation of feature annotation.</text>
</comment>
<feature type="domain" description="Arginosuccinate synthase C-terminal" evidence="10">
    <location>
        <begin position="174"/>
        <end position="390"/>
    </location>
</feature>
<dbReference type="SUPFAM" id="SSF69864">
    <property type="entry name" value="Argininosuccinate synthetase, C-terminal domain"/>
    <property type="match status" value="1"/>
</dbReference>
<gene>
    <name evidence="8" type="primary">argG</name>
    <name evidence="11" type="ORF">GCM10009784_31750</name>
</gene>
<dbReference type="PANTHER" id="PTHR11587">
    <property type="entry name" value="ARGININOSUCCINATE SYNTHASE"/>
    <property type="match status" value="1"/>
</dbReference>
<evidence type="ECO:0000313" key="11">
    <source>
        <dbReference type="EMBL" id="GAA2178196.1"/>
    </source>
</evidence>
<protein>
    <recommendedName>
        <fullName evidence="2 8">Argininosuccinate synthase</fullName>
        <ecNumber evidence="2 8">6.3.4.5</ecNumber>
    </recommendedName>
    <alternativeName>
        <fullName evidence="8">Citrulline--aspartate ligase</fullName>
    </alternativeName>
</protein>
<feature type="binding site" evidence="8">
    <location>
        <position position="123"/>
    </location>
    <ligand>
        <name>L-aspartate</name>
        <dbReference type="ChEBI" id="CHEBI:29991"/>
    </ligand>
</feature>
<feature type="binding site" evidence="8">
    <location>
        <position position="127"/>
    </location>
    <ligand>
        <name>L-citrulline</name>
        <dbReference type="ChEBI" id="CHEBI:57743"/>
    </ligand>
</feature>
<evidence type="ECO:0000256" key="3">
    <source>
        <dbReference type="ARBA" id="ARBA00022571"/>
    </source>
</evidence>
<evidence type="ECO:0000256" key="5">
    <source>
        <dbReference type="ARBA" id="ARBA00022605"/>
    </source>
</evidence>
<dbReference type="NCBIfam" id="TIGR00032">
    <property type="entry name" value="argG"/>
    <property type="match status" value="1"/>
</dbReference>
<name>A0ABN3B1D0_9MICC</name>
<reference evidence="11 12" key="1">
    <citation type="journal article" date="2019" name="Int. J. Syst. Evol. Microbiol.">
        <title>The Global Catalogue of Microorganisms (GCM) 10K type strain sequencing project: providing services to taxonomists for standard genome sequencing and annotation.</title>
        <authorList>
            <consortium name="The Broad Institute Genomics Platform"/>
            <consortium name="The Broad Institute Genome Sequencing Center for Infectious Disease"/>
            <person name="Wu L."/>
            <person name="Ma J."/>
        </authorList>
    </citation>
    <scope>NUCLEOTIDE SEQUENCE [LARGE SCALE GENOMIC DNA]</scope>
    <source>
        <strain evidence="11 12">JCM 14917</strain>
    </source>
</reference>
<dbReference type="Pfam" id="PF20979">
    <property type="entry name" value="Arginosuc_syn_C"/>
    <property type="match status" value="1"/>
</dbReference>
<evidence type="ECO:0000256" key="4">
    <source>
        <dbReference type="ARBA" id="ARBA00022598"/>
    </source>
</evidence>
<feature type="binding site" evidence="8">
    <location>
        <position position="123"/>
    </location>
    <ligand>
        <name>L-citrulline</name>
        <dbReference type="ChEBI" id="CHEBI:57743"/>
    </ligand>
</feature>
<keyword evidence="3 8" id="KW-0055">Arginine biosynthesis</keyword>
<feature type="binding site" evidence="8">
    <location>
        <position position="175"/>
    </location>
    <ligand>
        <name>L-citrulline</name>
        <dbReference type="ChEBI" id="CHEBI:57743"/>
    </ligand>
</feature>
<dbReference type="Pfam" id="PF00764">
    <property type="entry name" value="Arginosuc_synth"/>
    <property type="match status" value="1"/>
</dbReference>
<dbReference type="InterPro" id="IPR001518">
    <property type="entry name" value="Arginosuc_synth"/>
</dbReference>
<feature type="domain" description="Arginosuccinate synthase-like N-terminal" evidence="9">
    <location>
        <begin position="4"/>
        <end position="165"/>
    </location>
</feature>
<accession>A0ABN3B1D0</accession>
<evidence type="ECO:0000256" key="2">
    <source>
        <dbReference type="ARBA" id="ARBA00012286"/>
    </source>
</evidence>
<evidence type="ECO:0000256" key="7">
    <source>
        <dbReference type="ARBA" id="ARBA00022840"/>
    </source>
</evidence>
<dbReference type="InterPro" id="IPR023434">
    <property type="entry name" value="Arginosuc_synth_type_1_subfam"/>
</dbReference>
<dbReference type="InterPro" id="IPR048268">
    <property type="entry name" value="Arginosuc_syn_C"/>
</dbReference>
<evidence type="ECO:0000256" key="8">
    <source>
        <dbReference type="HAMAP-Rule" id="MF_00005"/>
    </source>
</evidence>
<keyword evidence="6 8" id="KW-0547">Nucleotide-binding</keyword>
<dbReference type="HAMAP" id="MF_00005">
    <property type="entry name" value="Arg_succ_synth_type1"/>
    <property type="match status" value="1"/>
</dbReference>
<dbReference type="PANTHER" id="PTHR11587:SF2">
    <property type="entry name" value="ARGININOSUCCINATE SYNTHASE"/>
    <property type="match status" value="1"/>
</dbReference>
<evidence type="ECO:0000313" key="12">
    <source>
        <dbReference type="Proteomes" id="UP001500974"/>
    </source>
</evidence>
<dbReference type="Gene3D" id="1.20.5.470">
    <property type="entry name" value="Single helix bin"/>
    <property type="match status" value="1"/>
</dbReference>
<keyword evidence="12" id="KW-1185">Reference proteome</keyword>
<dbReference type="PROSITE" id="PS00564">
    <property type="entry name" value="ARGININOSUCCIN_SYN_1"/>
    <property type="match status" value="1"/>
</dbReference>
<keyword evidence="7 8" id="KW-0067">ATP-binding</keyword>
<dbReference type="RefSeq" id="WP_346028907.1">
    <property type="nucleotide sequence ID" value="NZ_BAAAON010000010.1"/>
</dbReference>
<feature type="binding site" evidence="8">
    <location>
        <position position="271"/>
    </location>
    <ligand>
        <name>L-citrulline</name>
        <dbReference type="ChEBI" id="CHEBI:57743"/>
    </ligand>
</feature>
<dbReference type="InterPro" id="IPR014729">
    <property type="entry name" value="Rossmann-like_a/b/a_fold"/>
</dbReference>
<keyword evidence="5 8" id="KW-0028">Amino-acid biosynthesis</keyword>
<dbReference type="InterPro" id="IPR024074">
    <property type="entry name" value="AS_cat/multimer_dom_body"/>
</dbReference>
<proteinExistence type="inferred from homology"/>
<dbReference type="NCBIfam" id="NF001770">
    <property type="entry name" value="PRK00509.1"/>
    <property type="match status" value="1"/>
</dbReference>
<sequence length="400" mass="43611">MTERIVLAYSGGLDTSVAIGWIAEATGAEVVAVAVDVGQGGESLETIRQRALGCGAVEAYVADARDEFANEYCMPTLRANALYMDAYPLVSAISRPVIVKHLVAAAREFGASTVAHGCTGKGNDQVRFEVGIQTLGPDLKCIAPVRDLALTRDKAIAFAEEKGLPIETTKKNPFSIDQNVWGRAVETGFLEDIWNGPTKDVYDYTDSPEFSPAADEVVVSFREGIPVAIDGHAVTPLQAIEELNRRAGAQGVGRIDIVEDRLVGIKSREIYEAPGAMALITAHRELENVTVEREQARFKKTVDQRWTELVYDGQWFSPLKRSLETFIDDTQRHVSGDVRMELHGGRATVTGRRSDVGLYDFNLATYDTGDTFDQSMARGFIEIFGLSSKVASGRDQRAGS</sequence>
<feature type="binding site" evidence="8">
    <location>
        <position position="119"/>
    </location>
    <ligand>
        <name>L-aspartate</name>
        <dbReference type="ChEBI" id="CHEBI:29991"/>
    </ligand>
</feature>
<feature type="binding site" evidence="8">
    <location>
        <position position="124"/>
    </location>
    <ligand>
        <name>L-aspartate</name>
        <dbReference type="ChEBI" id="CHEBI:29991"/>
    </ligand>
</feature>
<evidence type="ECO:0000256" key="6">
    <source>
        <dbReference type="ARBA" id="ARBA00022741"/>
    </source>
</evidence>
<evidence type="ECO:0000259" key="10">
    <source>
        <dbReference type="Pfam" id="PF20979"/>
    </source>
</evidence>
<keyword evidence="8" id="KW-0963">Cytoplasm</keyword>
<feature type="binding site" evidence="8">
    <location>
        <position position="87"/>
    </location>
    <ligand>
        <name>L-citrulline</name>
        <dbReference type="ChEBI" id="CHEBI:57743"/>
    </ligand>
</feature>
<dbReference type="CDD" id="cd01999">
    <property type="entry name" value="ASS"/>
    <property type="match status" value="1"/>
</dbReference>